<protein>
    <recommendedName>
        <fullName evidence="3">DUF4250 domain-containing protein</fullName>
    </recommendedName>
</protein>
<gene>
    <name evidence="1" type="ORF">RBATCC27255_01992</name>
</gene>
<organism evidence="1 2">
    <name type="scientific">Ruminococcus bromii</name>
    <dbReference type="NCBI Taxonomy" id="40518"/>
    <lineage>
        <taxon>Bacteria</taxon>
        <taxon>Bacillati</taxon>
        <taxon>Bacillota</taxon>
        <taxon>Clostridia</taxon>
        <taxon>Eubacteriales</taxon>
        <taxon>Oscillospiraceae</taxon>
        <taxon>Ruminococcus</taxon>
    </lineage>
</organism>
<proteinExistence type="predicted"/>
<name>A0A2N0UI18_9FIRM</name>
<comment type="caution">
    <text evidence="1">The sequence shown here is derived from an EMBL/GenBank/DDBJ whole genome shotgun (WGS) entry which is preliminary data.</text>
</comment>
<evidence type="ECO:0000313" key="1">
    <source>
        <dbReference type="EMBL" id="PKD26624.1"/>
    </source>
</evidence>
<dbReference type="Proteomes" id="UP000233425">
    <property type="component" value="Unassembled WGS sequence"/>
</dbReference>
<dbReference type="InterPro" id="IPR025346">
    <property type="entry name" value="DUF4250"/>
</dbReference>
<dbReference type="EMBL" id="NNSR01000074">
    <property type="protein sequence ID" value="PKD26624.1"/>
    <property type="molecule type" value="Genomic_DNA"/>
</dbReference>
<dbReference type="AlphaFoldDB" id="A0A2N0UI18"/>
<keyword evidence="2" id="KW-1185">Reference proteome</keyword>
<dbReference type="Pfam" id="PF14056">
    <property type="entry name" value="DUF4250"/>
    <property type="match status" value="1"/>
</dbReference>
<dbReference type="RefSeq" id="WP_101029886.1">
    <property type="nucleotide sequence ID" value="NZ_CABMMZ010000074.1"/>
</dbReference>
<evidence type="ECO:0008006" key="3">
    <source>
        <dbReference type="Google" id="ProtNLM"/>
    </source>
</evidence>
<reference evidence="1" key="1">
    <citation type="journal article" date="2018" name="Environ. Microbiol.">
        <title>Sporulation capability and amylosome conservation among diverse human colonic and rumen isolates of the keystone starch-degrader Ruminococcus bromii.</title>
        <authorList>
            <person name="Mukhopadhya I."/>
            <person name="Morais S."/>
            <person name="Laverde-Gomez J."/>
            <person name="Sheridan P.O."/>
            <person name="Walker A.W."/>
            <person name="Kelly W."/>
            <person name="Klieve A.V."/>
            <person name="Ouwerkerk D."/>
            <person name="Duncan S.H."/>
            <person name="Louis P."/>
            <person name="Koropatkin N."/>
            <person name="Cockburn D."/>
            <person name="Kibler R."/>
            <person name="Cooper P.J."/>
            <person name="Sandoval C."/>
            <person name="Crost E."/>
            <person name="Juge N."/>
            <person name="Bayer E.A."/>
            <person name="Flint H.J."/>
        </authorList>
    </citation>
    <scope>NUCLEOTIDE SEQUENCE [LARGE SCALE GENOMIC DNA]</scope>
    <source>
        <strain evidence="1">ATCC 27255</strain>
    </source>
</reference>
<accession>A0A2N0UI18</accession>
<sequence>MAENTIPNDPMILLSFVNTKLRDFYPSLDKMCDDLGCSKEEIENKLSAIDYKYNAELNKFV</sequence>
<evidence type="ECO:0000313" key="2">
    <source>
        <dbReference type="Proteomes" id="UP000233425"/>
    </source>
</evidence>